<dbReference type="AlphaFoldDB" id="A0A1A9ZFS4"/>
<reference evidence="1" key="2">
    <citation type="submission" date="2020-05" db="UniProtKB">
        <authorList>
            <consortium name="EnsemblMetazoa"/>
        </authorList>
    </citation>
    <scope>IDENTIFICATION</scope>
    <source>
        <strain evidence="1">IAEA</strain>
    </source>
</reference>
<dbReference type="EnsemblMetazoa" id="GPAI013270-RA">
    <property type="protein sequence ID" value="GPAI013270-PA"/>
    <property type="gene ID" value="GPAI013270"/>
</dbReference>
<protein>
    <submittedName>
        <fullName evidence="1">Uncharacterized protein</fullName>
    </submittedName>
</protein>
<reference evidence="2" key="1">
    <citation type="submission" date="2014-03" db="EMBL/GenBank/DDBJ databases">
        <authorList>
            <person name="Aksoy S."/>
            <person name="Warren W."/>
            <person name="Wilson R.K."/>
        </authorList>
    </citation>
    <scope>NUCLEOTIDE SEQUENCE [LARGE SCALE GENOMIC DNA]</scope>
    <source>
        <strain evidence="2">IAEA</strain>
    </source>
</reference>
<accession>A0A1A9ZFS4</accession>
<name>A0A1A9ZFS4_GLOPL</name>
<proteinExistence type="predicted"/>
<dbReference type="Proteomes" id="UP000092445">
    <property type="component" value="Unassembled WGS sequence"/>
</dbReference>
<evidence type="ECO:0000313" key="2">
    <source>
        <dbReference type="Proteomes" id="UP000092445"/>
    </source>
</evidence>
<evidence type="ECO:0000313" key="1">
    <source>
        <dbReference type="EnsemblMetazoa" id="GPAI013270-PA"/>
    </source>
</evidence>
<sequence length="124" mass="13908">MNGKRPNDVCPYVDVILFGEKISGLRDSGASITCIGDELAKTYLESGKPLKRIKSSIQTGDELIPKRIKVVTRGQKLKENNKEDKYKIAGNSTNRNSILQSKFDKLYIWNCTSISDVKDLKNLT</sequence>
<dbReference type="VEuPathDB" id="VectorBase:GPAI013270"/>
<organism evidence="1 2">
    <name type="scientific">Glossina pallidipes</name>
    <name type="common">Tsetse fly</name>
    <dbReference type="NCBI Taxonomy" id="7398"/>
    <lineage>
        <taxon>Eukaryota</taxon>
        <taxon>Metazoa</taxon>
        <taxon>Ecdysozoa</taxon>
        <taxon>Arthropoda</taxon>
        <taxon>Hexapoda</taxon>
        <taxon>Insecta</taxon>
        <taxon>Pterygota</taxon>
        <taxon>Neoptera</taxon>
        <taxon>Endopterygota</taxon>
        <taxon>Diptera</taxon>
        <taxon>Brachycera</taxon>
        <taxon>Muscomorpha</taxon>
        <taxon>Hippoboscoidea</taxon>
        <taxon>Glossinidae</taxon>
        <taxon>Glossina</taxon>
    </lineage>
</organism>
<keyword evidence="2" id="KW-1185">Reference proteome</keyword>